<dbReference type="InterPro" id="IPR036388">
    <property type="entry name" value="WH-like_DNA-bd_sf"/>
</dbReference>
<dbReference type="PANTHER" id="PTHR43132:SF6">
    <property type="entry name" value="HTH-TYPE TRANSCRIPTIONAL REPRESSOR CZRA"/>
    <property type="match status" value="1"/>
</dbReference>
<dbReference type="KEGG" id="bfa:Bfae_09790"/>
<dbReference type="InterPro" id="IPR036390">
    <property type="entry name" value="WH_DNA-bd_sf"/>
</dbReference>
<keyword evidence="2" id="KW-0238">DNA-binding</keyword>
<dbReference type="InterPro" id="IPR011991">
    <property type="entry name" value="ArsR-like_HTH"/>
</dbReference>
<evidence type="ECO:0000256" key="4">
    <source>
        <dbReference type="SAM" id="MobiDB-lite"/>
    </source>
</evidence>
<keyword evidence="7" id="KW-1185">Reference proteome</keyword>
<feature type="compositionally biased region" description="Low complexity" evidence="4">
    <location>
        <begin position="111"/>
        <end position="123"/>
    </location>
</feature>
<dbReference type="InterPro" id="IPR001845">
    <property type="entry name" value="HTH_ArsR_DNA-bd_dom"/>
</dbReference>
<dbReference type="GO" id="GO:0003677">
    <property type="term" value="F:DNA binding"/>
    <property type="evidence" value="ECO:0007669"/>
    <property type="project" value="UniProtKB-KW"/>
</dbReference>
<dbReference type="EMBL" id="CP001643">
    <property type="protein sequence ID" value="ACU84828.1"/>
    <property type="molecule type" value="Genomic_DNA"/>
</dbReference>
<dbReference type="OrthoDB" id="9810923at2"/>
<dbReference type="PATRIC" id="fig|446465.5.peg.973"/>
<evidence type="ECO:0000259" key="5">
    <source>
        <dbReference type="PROSITE" id="PS50987"/>
    </source>
</evidence>
<dbReference type="PROSITE" id="PS50987">
    <property type="entry name" value="HTH_ARSR_2"/>
    <property type="match status" value="1"/>
</dbReference>
<feature type="region of interest" description="Disordered" evidence="4">
    <location>
        <begin position="95"/>
        <end position="145"/>
    </location>
</feature>
<keyword evidence="3" id="KW-0804">Transcription</keyword>
<protein>
    <submittedName>
        <fullName evidence="6">Predicted transcriptional regulator</fullName>
    </submittedName>
</protein>
<proteinExistence type="predicted"/>
<sequence length="145" mass="15422">MRNRSEVGVADDEISDLADVFSVLGDPGRLRLLYALRDGEVSVGALSTLTGQSDSAVSHALQLLRAHRIVRVRREGRRAYYRLDDPHVQMLLEVARSHAEHSELQHPERSAPPGEAAAPEPGGTAEGPGPAPAASASPTSEEVAS</sequence>
<evidence type="ECO:0000256" key="1">
    <source>
        <dbReference type="ARBA" id="ARBA00023015"/>
    </source>
</evidence>
<dbReference type="GO" id="GO:0003700">
    <property type="term" value="F:DNA-binding transcription factor activity"/>
    <property type="evidence" value="ECO:0007669"/>
    <property type="project" value="InterPro"/>
</dbReference>
<feature type="domain" description="HTH arsR-type" evidence="5">
    <location>
        <begin position="9"/>
        <end position="103"/>
    </location>
</feature>
<dbReference type="Pfam" id="PF01022">
    <property type="entry name" value="HTH_5"/>
    <property type="match status" value="1"/>
</dbReference>
<dbReference type="NCBIfam" id="NF033788">
    <property type="entry name" value="HTH_metalloreg"/>
    <property type="match status" value="1"/>
</dbReference>
<dbReference type="PRINTS" id="PR00778">
    <property type="entry name" value="HTHARSR"/>
</dbReference>
<dbReference type="eggNOG" id="COG0640">
    <property type="taxonomic scope" value="Bacteria"/>
</dbReference>
<dbReference type="CDD" id="cd00090">
    <property type="entry name" value="HTH_ARSR"/>
    <property type="match status" value="1"/>
</dbReference>
<reference evidence="6 7" key="1">
    <citation type="journal article" date="2009" name="Stand. Genomic Sci.">
        <title>Complete genome sequence of Brachybacterium faecium type strain (Schefferle 6-10).</title>
        <authorList>
            <person name="Lapidus A."/>
            <person name="Pukall R."/>
            <person name="Labuttii K."/>
            <person name="Copeland A."/>
            <person name="Del Rio T.G."/>
            <person name="Nolan M."/>
            <person name="Chen F."/>
            <person name="Lucas S."/>
            <person name="Tice H."/>
            <person name="Cheng J.F."/>
            <person name="Bruce D."/>
            <person name="Goodwin L."/>
            <person name="Pitluck S."/>
            <person name="Rohde M."/>
            <person name="Goker M."/>
            <person name="Pati A."/>
            <person name="Ivanova N."/>
            <person name="Mavrommatis K."/>
            <person name="Chen A."/>
            <person name="Palaniappan K."/>
            <person name="D'haeseleer P."/>
            <person name="Chain P."/>
            <person name="Bristow J."/>
            <person name="Eisen J.A."/>
            <person name="Markowitz V."/>
            <person name="Hugenholtz P."/>
            <person name="Kyrpides N.C."/>
            <person name="Klenk H.P."/>
        </authorList>
    </citation>
    <scope>NUCLEOTIDE SEQUENCE [LARGE SCALE GENOMIC DNA]</scope>
    <source>
        <strain evidence="7">ATCC 43885 / DSM 4810 / JCM 11609 / LMG 19847 / NBRC 14762 / NCIMB 9860 / 6-10</strain>
    </source>
</reference>
<dbReference type="HOGENOM" id="CLU_097806_7_2_11"/>
<feature type="compositionally biased region" description="Low complexity" evidence="4">
    <location>
        <begin position="132"/>
        <end position="145"/>
    </location>
</feature>
<dbReference type="SUPFAM" id="SSF46785">
    <property type="entry name" value="Winged helix' DNA-binding domain"/>
    <property type="match status" value="1"/>
</dbReference>
<dbReference type="AlphaFoldDB" id="C7MB55"/>
<organism evidence="6 7">
    <name type="scientific">Brachybacterium faecium (strain ATCC 43885 / DSM 4810 / JCM 11609 / LMG 19847 / NBRC 14762 / NCIMB 9860 / 6-10)</name>
    <dbReference type="NCBI Taxonomy" id="446465"/>
    <lineage>
        <taxon>Bacteria</taxon>
        <taxon>Bacillati</taxon>
        <taxon>Actinomycetota</taxon>
        <taxon>Actinomycetes</taxon>
        <taxon>Micrococcales</taxon>
        <taxon>Dermabacteraceae</taxon>
        <taxon>Brachybacterium</taxon>
    </lineage>
</organism>
<keyword evidence="1" id="KW-0805">Transcription regulation</keyword>
<evidence type="ECO:0000256" key="3">
    <source>
        <dbReference type="ARBA" id="ARBA00023163"/>
    </source>
</evidence>
<dbReference type="Gene3D" id="1.10.10.10">
    <property type="entry name" value="Winged helix-like DNA-binding domain superfamily/Winged helix DNA-binding domain"/>
    <property type="match status" value="1"/>
</dbReference>
<feature type="compositionally biased region" description="Basic and acidic residues" evidence="4">
    <location>
        <begin position="95"/>
        <end position="109"/>
    </location>
</feature>
<name>C7MB55_BRAFD</name>
<evidence type="ECO:0000256" key="2">
    <source>
        <dbReference type="ARBA" id="ARBA00023125"/>
    </source>
</evidence>
<dbReference type="PANTHER" id="PTHR43132">
    <property type="entry name" value="ARSENICAL RESISTANCE OPERON REPRESSOR ARSR-RELATED"/>
    <property type="match status" value="1"/>
</dbReference>
<dbReference type="STRING" id="446465.Bfae_09790"/>
<evidence type="ECO:0000313" key="7">
    <source>
        <dbReference type="Proteomes" id="UP000001919"/>
    </source>
</evidence>
<dbReference type="SMART" id="SM00418">
    <property type="entry name" value="HTH_ARSR"/>
    <property type="match status" value="1"/>
</dbReference>
<dbReference type="Proteomes" id="UP000001919">
    <property type="component" value="Chromosome"/>
</dbReference>
<evidence type="ECO:0000313" key="6">
    <source>
        <dbReference type="EMBL" id="ACU84828.1"/>
    </source>
</evidence>
<accession>C7MB55</accession>
<gene>
    <name evidence="6" type="ordered locus">Bfae_09790</name>
</gene>
<dbReference type="InterPro" id="IPR051011">
    <property type="entry name" value="Metal_resp_trans_reg"/>
</dbReference>